<organism evidence="1 2">
    <name type="scientific">Gryllotalpicola protaetiae</name>
    <dbReference type="NCBI Taxonomy" id="2419771"/>
    <lineage>
        <taxon>Bacteria</taxon>
        <taxon>Bacillati</taxon>
        <taxon>Actinomycetota</taxon>
        <taxon>Actinomycetes</taxon>
        <taxon>Micrococcales</taxon>
        <taxon>Microbacteriaceae</taxon>
        <taxon>Gryllotalpicola</taxon>
    </lineage>
</organism>
<sequence>MSATFAEIESAILDRSPACVHQRVVEAIGFELPERDIPRFPGTGELDLDLATHLLLRDRLAALTDERLGEYSGVGWRGVPALSFWAHVAHDLVVRGIDPLTALDEVAAERETIRADQLRGFNPSDVATSLHTDVPEDRVQALLAA</sequence>
<dbReference type="Proteomes" id="UP000275069">
    <property type="component" value="Chromosome"/>
</dbReference>
<evidence type="ECO:0000313" key="2">
    <source>
        <dbReference type="Proteomes" id="UP000275069"/>
    </source>
</evidence>
<accession>A0A387BYL1</accession>
<gene>
    <name evidence="1" type="ORF">D7I44_07700</name>
</gene>
<name>A0A387BYL1_9MICO</name>
<protein>
    <submittedName>
        <fullName evidence="1">Uncharacterized protein</fullName>
    </submittedName>
</protein>
<proteinExistence type="predicted"/>
<keyword evidence="2" id="KW-1185">Reference proteome</keyword>
<reference evidence="1 2" key="1">
    <citation type="submission" date="2018-09" db="EMBL/GenBank/DDBJ databases">
        <title>Genome sequencing of strain 2DFW10M-5.</title>
        <authorList>
            <person name="Heo J."/>
            <person name="Kim S.-J."/>
            <person name="Kwon S.-W."/>
        </authorList>
    </citation>
    <scope>NUCLEOTIDE SEQUENCE [LARGE SCALE GENOMIC DNA]</scope>
    <source>
        <strain evidence="1 2">2DFW10M-5</strain>
    </source>
</reference>
<dbReference type="RefSeq" id="WP_120788963.1">
    <property type="nucleotide sequence ID" value="NZ_CP032624.1"/>
</dbReference>
<evidence type="ECO:0000313" key="1">
    <source>
        <dbReference type="EMBL" id="AYG03431.1"/>
    </source>
</evidence>
<dbReference type="KEGG" id="gry:D7I44_07700"/>
<dbReference type="AlphaFoldDB" id="A0A387BYL1"/>
<dbReference type="EMBL" id="CP032624">
    <property type="protein sequence ID" value="AYG03431.1"/>
    <property type="molecule type" value="Genomic_DNA"/>
</dbReference>